<dbReference type="PANTHER" id="PTHR31528">
    <property type="entry name" value="4-AMINO-5-HYDROXYMETHYL-2-METHYLPYRIMIDINE PHOSPHATE SYNTHASE THI11-RELATED"/>
    <property type="match status" value="1"/>
</dbReference>
<evidence type="ECO:0000256" key="4">
    <source>
        <dbReference type="ARBA" id="ARBA00011738"/>
    </source>
</evidence>
<dbReference type="PANTHER" id="PTHR31528:SF1">
    <property type="entry name" value="4-AMINO-5-HYDROXYMETHYL-2-METHYLPYRIMIDINE PHOSPHATE SYNTHASE THI11-RELATED"/>
    <property type="match status" value="1"/>
</dbReference>
<evidence type="ECO:0000256" key="7">
    <source>
        <dbReference type="ARBA" id="ARBA00022898"/>
    </source>
</evidence>
<comment type="similarity">
    <text evidence="3">Belongs to the NMT1/THI5 family.</text>
</comment>
<accession>A0A433XL08</accession>
<evidence type="ECO:0000256" key="1">
    <source>
        <dbReference type="ARBA" id="ARBA00003469"/>
    </source>
</evidence>
<dbReference type="PROSITE" id="PS51318">
    <property type="entry name" value="TAT"/>
    <property type="match status" value="1"/>
</dbReference>
<proteinExistence type="inferred from homology"/>
<evidence type="ECO:0000259" key="12">
    <source>
        <dbReference type="Pfam" id="PF09084"/>
    </source>
</evidence>
<dbReference type="SUPFAM" id="SSF53850">
    <property type="entry name" value="Periplasmic binding protein-like II"/>
    <property type="match status" value="1"/>
</dbReference>
<dbReference type="RefSeq" id="WP_127186886.1">
    <property type="nucleotide sequence ID" value="NZ_RZNJ01000001.1"/>
</dbReference>
<comment type="subunit">
    <text evidence="4">Homodimer.</text>
</comment>
<evidence type="ECO:0000256" key="5">
    <source>
        <dbReference type="ARBA" id="ARBA00022679"/>
    </source>
</evidence>
<keyword evidence="5" id="KW-0808">Transferase</keyword>
<evidence type="ECO:0000313" key="13">
    <source>
        <dbReference type="EMBL" id="RUT34767.1"/>
    </source>
</evidence>
<protein>
    <recommendedName>
        <fullName evidence="10">Thiamine pyrimidine synthase</fullName>
    </recommendedName>
</protein>
<keyword evidence="8" id="KW-0784">Thiamine biosynthesis</keyword>
<comment type="caution">
    <text evidence="13">The sequence shown here is derived from an EMBL/GenBank/DDBJ whole genome shotgun (WGS) entry which is preliminary data.</text>
</comment>
<evidence type="ECO:0000256" key="10">
    <source>
        <dbReference type="ARBA" id="ARBA00033171"/>
    </source>
</evidence>
<dbReference type="InterPro" id="IPR015168">
    <property type="entry name" value="SsuA/THI5"/>
</dbReference>
<keyword evidence="7" id="KW-0663">Pyridoxal phosphate</keyword>
<dbReference type="GO" id="GO:0016740">
    <property type="term" value="F:transferase activity"/>
    <property type="evidence" value="ECO:0007669"/>
    <property type="project" value="UniProtKB-KW"/>
</dbReference>
<feature type="domain" description="SsuA/THI5-like" evidence="12">
    <location>
        <begin position="47"/>
        <end position="261"/>
    </location>
</feature>
<evidence type="ECO:0000256" key="6">
    <source>
        <dbReference type="ARBA" id="ARBA00022723"/>
    </source>
</evidence>
<gene>
    <name evidence="13" type="ORF">EMQ25_02045</name>
</gene>
<evidence type="ECO:0000256" key="8">
    <source>
        <dbReference type="ARBA" id="ARBA00022977"/>
    </source>
</evidence>
<organism evidence="13 14">
    <name type="scientific">Arsenicitalea aurantiaca</name>
    <dbReference type="NCBI Taxonomy" id="1783274"/>
    <lineage>
        <taxon>Bacteria</taxon>
        <taxon>Pseudomonadati</taxon>
        <taxon>Pseudomonadota</taxon>
        <taxon>Alphaproteobacteria</taxon>
        <taxon>Hyphomicrobiales</taxon>
        <taxon>Devosiaceae</taxon>
        <taxon>Arsenicitalea</taxon>
    </lineage>
</organism>
<dbReference type="GO" id="GO:0009228">
    <property type="term" value="P:thiamine biosynthetic process"/>
    <property type="evidence" value="ECO:0007669"/>
    <property type="project" value="UniProtKB-KW"/>
</dbReference>
<dbReference type="AlphaFoldDB" id="A0A433XL08"/>
<keyword evidence="9" id="KW-0408">Iron</keyword>
<keyword evidence="14" id="KW-1185">Reference proteome</keyword>
<evidence type="ECO:0000256" key="2">
    <source>
        <dbReference type="ARBA" id="ARBA00004948"/>
    </source>
</evidence>
<evidence type="ECO:0000256" key="11">
    <source>
        <dbReference type="ARBA" id="ARBA00048179"/>
    </source>
</evidence>
<evidence type="ECO:0000256" key="9">
    <source>
        <dbReference type="ARBA" id="ARBA00023004"/>
    </source>
</evidence>
<reference evidence="13 14" key="1">
    <citation type="journal article" date="2016" name="Int. J. Syst. Evol. Microbiol.">
        <title>Arsenicitalea aurantiaca gen. nov., sp. nov., a new member of the family Hyphomicrobiaceae, isolated from high-arsenic sediment.</title>
        <authorList>
            <person name="Mu Y."/>
            <person name="Zhou L."/>
            <person name="Zeng X.C."/>
            <person name="Liu L."/>
            <person name="Pan Y."/>
            <person name="Chen X."/>
            <person name="Wang J."/>
            <person name="Li S."/>
            <person name="Li W.J."/>
            <person name="Wang Y."/>
        </authorList>
    </citation>
    <scope>NUCLEOTIDE SEQUENCE [LARGE SCALE GENOMIC DNA]</scope>
    <source>
        <strain evidence="13 14">42-50</strain>
    </source>
</reference>
<sequence length="342" mass="37306">MTQNLLISRRHFVAGAGAALGMMPFFGSGAFAQERTSITTAFGWVPNVQYAGHWIALENGYFAEEGIDAEHLPGGPNAPQSLVTLATGNAQVAHGQWLPLLDARARGNDFVMIGANFPVNPAGVISLPGRPIRQASDLVGARILAQVESDRQIIETIFALNGLEDDYTFVPSGFSPEPLIAGDGDVYMAFVTNQPITLEQMGMVAGEDFIVTLLADLGYVQPGVIFVTERATLESRRDELVRYLRALLRGWQTNAEDPEYAARLVVEKYGADLGLDLNQQIRQNELQIPYVEAPDGKGMFWLDEAMVTGPMYDVARAQERELPASLEDIYDMSLLAEAQASL</sequence>
<name>A0A433XL08_9HYPH</name>
<comment type="function">
    <text evidence="1">Responsible for the formation of the pyrimidine heterocycle in the thiamine biosynthesis pathway. Catalyzes the formation of hydroxymethylpyrimidine phosphate (HMP-P) from histidine and pyridoxal phosphate (PLP). The protein uses PLP and the active site histidine to form HMP-P, generating an inactive enzyme. The enzyme can only undergo a single turnover, which suggests it is a suicide enzyme.</text>
</comment>
<dbReference type="OrthoDB" id="9815602at2"/>
<comment type="pathway">
    <text evidence="2">Cofactor biosynthesis; thiamine diphosphate biosynthesis.</text>
</comment>
<dbReference type="InterPro" id="IPR006311">
    <property type="entry name" value="TAT_signal"/>
</dbReference>
<keyword evidence="6" id="KW-0479">Metal-binding</keyword>
<dbReference type="InterPro" id="IPR027939">
    <property type="entry name" value="NMT1/THI5"/>
</dbReference>
<evidence type="ECO:0000256" key="3">
    <source>
        <dbReference type="ARBA" id="ARBA00009406"/>
    </source>
</evidence>
<dbReference type="EMBL" id="RZNJ01000001">
    <property type="protein sequence ID" value="RUT34767.1"/>
    <property type="molecule type" value="Genomic_DNA"/>
</dbReference>
<dbReference type="Proteomes" id="UP000281547">
    <property type="component" value="Unassembled WGS sequence"/>
</dbReference>
<comment type="catalytic activity">
    <reaction evidence="11">
        <text>N(6)-(pyridoxal phosphate)-L-lysyl-[4-amino-5-hydroxymethyl-2-methylpyrimidine phosphate synthase] + L-histidyl-[4-amino-5-hydroxymethyl-2-methylpyrimidine phosphate synthase] + 2 Fe(3+) + 4 H2O = L-lysyl-[4-amino-5-hydroxymethyl-2-methylpyrimidine phosphate synthase] + (2S)-2-amino-5-hydroxy-4-oxopentanoyl-[4-amino-5-hydroxymethyl-2-methylpyrimidine phosphate synthase] + 4-amino-2-methyl-5-(phosphooxymethyl)pyrimidine + 3-oxopropanoate + 2 Fe(2+) + 2 H(+)</text>
        <dbReference type="Rhea" id="RHEA:65756"/>
        <dbReference type="Rhea" id="RHEA-COMP:16892"/>
        <dbReference type="Rhea" id="RHEA-COMP:16893"/>
        <dbReference type="Rhea" id="RHEA-COMP:16894"/>
        <dbReference type="Rhea" id="RHEA-COMP:16895"/>
        <dbReference type="ChEBI" id="CHEBI:15377"/>
        <dbReference type="ChEBI" id="CHEBI:15378"/>
        <dbReference type="ChEBI" id="CHEBI:29033"/>
        <dbReference type="ChEBI" id="CHEBI:29034"/>
        <dbReference type="ChEBI" id="CHEBI:29969"/>
        <dbReference type="ChEBI" id="CHEBI:29979"/>
        <dbReference type="ChEBI" id="CHEBI:33190"/>
        <dbReference type="ChEBI" id="CHEBI:58354"/>
        <dbReference type="ChEBI" id="CHEBI:143915"/>
        <dbReference type="ChEBI" id="CHEBI:157692"/>
    </reaction>
    <physiologicalReaction direction="left-to-right" evidence="11">
        <dbReference type="Rhea" id="RHEA:65757"/>
    </physiologicalReaction>
</comment>
<dbReference type="GO" id="GO:0046872">
    <property type="term" value="F:metal ion binding"/>
    <property type="evidence" value="ECO:0007669"/>
    <property type="project" value="UniProtKB-KW"/>
</dbReference>
<dbReference type="Pfam" id="PF09084">
    <property type="entry name" value="NMT1"/>
    <property type="match status" value="1"/>
</dbReference>
<evidence type="ECO:0000313" key="14">
    <source>
        <dbReference type="Proteomes" id="UP000281547"/>
    </source>
</evidence>
<dbReference type="Gene3D" id="3.40.190.10">
    <property type="entry name" value="Periplasmic binding protein-like II"/>
    <property type="match status" value="2"/>
</dbReference>